<comment type="caution">
    <text evidence="1">The sequence shown here is derived from an EMBL/GenBank/DDBJ whole genome shotgun (WGS) entry which is preliminary data.</text>
</comment>
<gene>
    <name evidence="1" type="ORF">MLD38_010351</name>
</gene>
<dbReference type="Proteomes" id="UP001057402">
    <property type="component" value="Chromosome 4"/>
</dbReference>
<proteinExistence type="predicted"/>
<evidence type="ECO:0000313" key="1">
    <source>
        <dbReference type="EMBL" id="KAI4372069.1"/>
    </source>
</evidence>
<evidence type="ECO:0000313" key="2">
    <source>
        <dbReference type="Proteomes" id="UP001057402"/>
    </source>
</evidence>
<accession>A0ACB9QZK4</accession>
<name>A0ACB9QZK4_9MYRT</name>
<reference evidence="2" key="1">
    <citation type="journal article" date="2023" name="Front. Plant Sci.">
        <title>Chromosomal-level genome assembly of Melastoma candidum provides insights into trichome evolution.</title>
        <authorList>
            <person name="Zhong Y."/>
            <person name="Wu W."/>
            <person name="Sun C."/>
            <person name="Zou P."/>
            <person name="Liu Y."/>
            <person name="Dai S."/>
            <person name="Zhou R."/>
        </authorList>
    </citation>
    <scope>NUCLEOTIDE SEQUENCE [LARGE SCALE GENOMIC DNA]</scope>
</reference>
<organism evidence="1 2">
    <name type="scientific">Melastoma candidum</name>
    <dbReference type="NCBI Taxonomy" id="119954"/>
    <lineage>
        <taxon>Eukaryota</taxon>
        <taxon>Viridiplantae</taxon>
        <taxon>Streptophyta</taxon>
        <taxon>Embryophyta</taxon>
        <taxon>Tracheophyta</taxon>
        <taxon>Spermatophyta</taxon>
        <taxon>Magnoliopsida</taxon>
        <taxon>eudicotyledons</taxon>
        <taxon>Gunneridae</taxon>
        <taxon>Pentapetalae</taxon>
        <taxon>rosids</taxon>
        <taxon>malvids</taxon>
        <taxon>Myrtales</taxon>
        <taxon>Melastomataceae</taxon>
        <taxon>Melastomatoideae</taxon>
        <taxon>Melastomateae</taxon>
        <taxon>Melastoma</taxon>
    </lineage>
</organism>
<protein>
    <submittedName>
        <fullName evidence="1">Uncharacterized protein</fullName>
    </submittedName>
</protein>
<sequence>MADAGHLEKMGRELKCPICLSLFKSAASLGCNHVFCNSCIVTSMKSGLNCPVCKVPYRRREVRPAPHMDNLVSIYKNMEIASGVSIFVTQNPSSAKSADEDKKDSNCGSLLVEVPGQDVPLDQCKTYKRGSIKAQASDLRDRLLRPSCPTKKRIQVPQHPPFTAPTRIGNPNGGSVVVDGTKAKNGSDAISQKMEQVFQPFFWLREDEDDADKGSQYSDKDQLTDSSPIKTPCFSDIKDAEDEVAANSMAEDCSTIRNPLELYDRELFEWTQRPCYPELCSSPLGNQLAEATRKNVEDNSYGSCADEGCDVVRLGDAADNAKPTEVPSQVNESNFTRSTMSKKRGRKAGAKLPRKHVCANTNQPDAIHSAKVITSISHSMPTCDRVCEENLDEVNRTSILEVPETQEDSNATGGTTRKFLITRKNVDDAKKRICATGQEGLGHRKRGRCSSSVVSKADGVGDNKKELPSAEAPCNASITILSTSTSSDKSSNLCTKRVLQKCGTVYHVVQCAFCHSPECSEASGEMVTYKDGILEAEGCHGGSKAIHVHKNCAEWAPNVYFDGDRAVNLDAELARSRRITCSCCGIKGAALGCFERSCRKSFHVTCAKLMPQCRWDNVNFVMLCPLHASSELPIETSRSHVEDAEKSCSSKLKMKVPHDNVTKRDHEESSRNWSQRKSCNKMVLCCSSLTNPEWEMVAEFGKVSRVSVLTKWNLSVTHVIASQDENRACKRTLKVLMGILEGKWILSIDWIQACIKAKAHVDEKQYEIALDTHGMKNGPRLGRLRVLNRKPKLFEGMEFYFTGDFVPSYKGYLQELVTAAGGIVLHRKPIPGVENKMRFRGSKTLIIYSLEVPEDCETASERADIINRRLWGAEALASSTAAKVATNLWLLDSIAAHKLRPL</sequence>
<dbReference type="EMBL" id="CM042883">
    <property type="protein sequence ID" value="KAI4372069.1"/>
    <property type="molecule type" value="Genomic_DNA"/>
</dbReference>
<keyword evidence="2" id="KW-1185">Reference proteome</keyword>